<name>A0AAN5I4I6_9BILA</name>
<reference evidence="2" key="1">
    <citation type="submission" date="2022-10" db="EMBL/GenBank/DDBJ databases">
        <title>Genome assembly of Pristionchus species.</title>
        <authorList>
            <person name="Yoshida K."/>
            <person name="Sommer R.J."/>
        </authorList>
    </citation>
    <scope>NUCLEOTIDE SEQUENCE [LARGE SCALE GENOMIC DNA]</scope>
    <source>
        <strain evidence="2">RS5460</strain>
    </source>
</reference>
<gene>
    <name evidence="1" type="ORF">PMAYCL1PPCAC_22167</name>
</gene>
<evidence type="ECO:0000313" key="2">
    <source>
        <dbReference type="Proteomes" id="UP001328107"/>
    </source>
</evidence>
<dbReference type="Proteomes" id="UP001328107">
    <property type="component" value="Unassembled WGS sequence"/>
</dbReference>
<sequence>MEQQLLQLSVGDPSLIQSEIFRILEHRLSNGWNVFEYCTLQLRIYELYESNECISTENMNERELRIARFYVVSGCLPPDISAPKGPFLRQVYEGMLLFRLEIIPLFISLSNVQHFGNILWHLFMFEIGFVRRIVEQRSLEVDKEVMDYFKELLRQRDTASVIEYVLYEE</sequence>
<keyword evidence="2" id="KW-1185">Reference proteome</keyword>
<protein>
    <submittedName>
        <fullName evidence="1">Uncharacterized protein</fullName>
    </submittedName>
</protein>
<accession>A0AAN5I4I6</accession>
<dbReference type="EMBL" id="BTRK01000005">
    <property type="protein sequence ID" value="GMR51972.1"/>
    <property type="molecule type" value="Genomic_DNA"/>
</dbReference>
<comment type="caution">
    <text evidence="1">The sequence shown here is derived from an EMBL/GenBank/DDBJ whole genome shotgun (WGS) entry which is preliminary data.</text>
</comment>
<organism evidence="1 2">
    <name type="scientific">Pristionchus mayeri</name>
    <dbReference type="NCBI Taxonomy" id="1317129"/>
    <lineage>
        <taxon>Eukaryota</taxon>
        <taxon>Metazoa</taxon>
        <taxon>Ecdysozoa</taxon>
        <taxon>Nematoda</taxon>
        <taxon>Chromadorea</taxon>
        <taxon>Rhabditida</taxon>
        <taxon>Rhabditina</taxon>
        <taxon>Diplogasteromorpha</taxon>
        <taxon>Diplogasteroidea</taxon>
        <taxon>Neodiplogasteridae</taxon>
        <taxon>Pristionchus</taxon>
    </lineage>
</organism>
<evidence type="ECO:0000313" key="1">
    <source>
        <dbReference type="EMBL" id="GMR51972.1"/>
    </source>
</evidence>
<dbReference type="AlphaFoldDB" id="A0AAN5I4I6"/>
<proteinExistence type="predicted"/>